<keyword evidence="2" id="KW-0808">Transferase</keyword>
<dbReference type="SUPFAM" id="SSF52374">
    <property type="entry name" value="Nucleotidylyl transferase"/>
    <property type="match status" value="1"/>
</dbReference>
<name>A0A443SWC1_9ACAR</name>
<dbReference type="Pfam" id="PF01467">
    <property type="entry name" value="CTP_transf_like"/>
    <property type="match status" value="1"/>
</dbReference>
<evidence type="ECO:0000259" key="1">
    <source>
        <dbReference type="Pfam" id="PF01467"/>
    </source>
</evidence>
<dbReference type="OrthoDB" id="422187at2759"/>
<gene>
    <name evidence="2" type="ORF">B4U80_03246</name>
</gene>
<accession>A0A443SWC1</accession>
<feature type="domain" description="Cytidyltransferase-like" evidence="1">
    <location>
        <begin position="7"/>
        <end position="130"/>
    </location>
</feature>
<dbReference type="Proteomes" id="UP000288716">
    <property type="component" value="Unassembled WGS sequence"/>
</dbReference>
<dbReference type="Gene3D" id="3.40.50.620">
    <property type="entry name" value="HUPs"/>
    <property type="match status" value="1"/>
</dbReference>
<dbReference type="VEuPathDB" id="VectorBase:LDEU000232"/>
<dbReference type="AlphaFoldDB" id="A0A443SWC1"/>
<proteinExistence type="predicted"/>
<keyword evidence="2" id="KW-0548">Nucleotidyltransferase</keyword>
<dbReference type="GO" id="GO:0009435">
    <property type="term" value="P:NAD+ biosynthetic process"/>
    <property type="evidence" value="ECO:0007669"/>
    <property type="project" value="TreeGrafter"/>
</dbReference>
<protein>
    <submittedName>
        <fullName evidence="2">Nicotinamide/nicotinic acid mononucleotide adenylyltransferase 3-like isoform X2</fullName>
    </submittedName>
</protein>
<dbReference type="EMBL" id="NCKV01000055">
    <property type="protein sequence ID" value="RWS31809.1"/>
    <property type="molecule type" value="Genomic_DNA"/>
</dbReference>
<keyword evidence="3" id="KW-1185">Reference proteome</keyword>
<dbReference type="STRING" id="299467.A0A443SWC1"/>
<dbReference type="GO" id="GO:0004515">
    <property type="term" value="F:nicotinate-nucleotide adenylyltransferase activity"/>
    <property type="evidence" value="ECO:0007669"/>
    <property type="project" value="TreeGrafter"/>
</dbReference>
<dbReference type="InterPro" id="IPR004821">
    <property type="entry name" value="Cyt_trans-like"/>
</dbReference>
<dbReference type="PANTHER" id="PTHR12039:SF0">
    <property type="entry name" value="NICOTINAMIDE-NUCLEOTIDE ADENYLYLTRANSFERASE"/>
    <property type="match status" value="1"/>
</dbReference>
<dbReference type="InterPro" id="IPR051182">
    <property type="entry name" value="Euk_NMN_adenylyltrnsfrase"/>
</dbReference>
<sequence length="153" mass="17646">MEEYCESQVIRGVISPVSDKYSKPNLVASHHRVEMVRRALSSSNCNWIQVDDFESKQTEWMTTLKVLKHVESSLNINNATVKLLCGADLIETFSVPNLWKDDDIKEIVTHYGIVVIPRKGWNPDKYISEHHILKNHMKDVIVVKSWEGDNREA</sequence>
<reference evidence="2 3" key="1">
    <citation type="journal article" date="2018" name="Gigascience">
        <title>Genomes of trombidid mites reveal novel predicted allergens and laterally-transferred genes associated with secondary metabolism.</title>
        <authorList>
            <person name="Dong X."/>
            <person name="Chaisiri K."/>
            <person name="Xia D."/>
            <person name="Armstrong S.D."/>
            <person name="Fang Y."/>
            <person name="Donnelly M.J."/>
            <person name="Kadowaki T."/>
            <person name="McGarry J.W."/>
            <person name="Darby A.C."/>
            <person name="Makepeace B.L."/>
        </authorList>
    </citation>
    <scope>NUCLEOTIDE SEQUENCE [LARGE SCALE GENOMIC DNA]</scope>
    <source>
        <strain evidence="2">UoL-UT</strain>
    </source>
</reference>
<organism evidence="2 3">
    <name type="scientific">Leptotrombidium deliense</name>
    <dbReference type="NCBI Taxonomy" id="299467"/>
    <lineage>
        <taxon>Eukaryota</taxon>
        <taxon>Metazoa</taxon>
        <taxon>Ecdysozoa</taxon>
        <taxon>Arthropoda</taxon>
        <taxon>Chelicerata</taxon>
        <taxon>Arachnida</taxon>
        <taxon>Acari</taxon>
        <taxon>Acariformes</taxon>
        <taxon>Trombidiformes</taxon>
        <taxon>Prostigmata</taxon>
        <taxon>Anystina</taxon>
        <taxon>Parasitengona</taxon>
        <taxon>Trombiculoidea</taxon>
        <taxon>Trombiculidae</taxon>
        <taxon>Leptotrombidium</taxon>
    </lineage>
</organism>
<evidence type="ECO:0000313" key="3">
    <source>
        <dbReference type="Proteomes" id="UP000288716"/>
    </source>
</evidence>
<dbReference type="GO" id="GO:0000309">
    <property type="term" value="F:nicotinamide-nucleotide adenylyltransferase activity"/>
    <property type="evidence" value="ECO:0007669"/>
    <property type="project" value="TreeGrafter"/>
</dbReference>
<dbReference type="PANTHER" id="PTHR12039">
    <property type="entry name" value="NICOTINAMIDE MONONUCLEOTIDE ADENYLYLTRANSFERASE"/>
    <property type="match status" value="1"/>
</dbReference>
<evidence type="ECO:0000313" key="2">
    <source>
        <dbReference type="EMBL" id="RWS31809.1"/>
    </source>
</evidence>
<comment type="caution">
    <text evidence="2">The sequence shown here is derived from an EMBL/GenBank/DDBJ whole genome shotgun (WGS) entry which is preliminary data.</text>
</comment>
<dbReference type="InterPro" id="IPR014729">
    <property type="entry name" value="Rossmann-like_a/b/a_fold"/>
</dbReference>